<dbReference type="Proteomes" id="UP001497522">
    <property type="component" value="Chromosome 6"/>
</dbReference>
<keyword evidence="3" id="KW-1185">Reference proteome</keyword>
<dbReference type="Pfam" id="PF12422">
    <property type="entry name" value="Condensin2nSMC"/>
    <property type="match status" value="1"/>
</dbReference>
<evidence type="ECO:0000313" key="2">
    <source>
        <dbReference type="EMBL" id="CAK9878363.1"/>
    </source>
</evidence>
<gene>
    <name evidence="2" type="ORF">CSSPJE1EN2_LOCUS20149</name>
</gene>
<feature type="compositionally biased region" description="Basic residues" evidence="1">
    <location>
        <begin position="734"/>
        <end position="743"/>
    </location>
</feature>
<protein>
    <recommendedName>
        <fullName evidence="4">Condensin-2 complex subunit G2</fullName>
    </recommendedName>
</protein>
<feature type="region of interest" description="Disordered" evidence="1">
    <location>
        <begin position="846"/>
        <end position="878"/>
    </location>
</feature>
<dbReference type="PANTHER" id="PTHR16199:SF4">
    <property type="entry name" value="CONDENSIN-2 COMPLEX SUBUNIT G2"/>
    <property type="match status" value="1"/>
</dbReference>
<accession>A0ABP1BRN4</accession>
<evidence type="ECO:0000256" key="1">
    <source>
        <dbReference type="SAM" id="MobiDB-lite"/>
    </source>
</evidence>
<feature type="compositionally biased region" description="Basic residues" evidence="1">
    <location>
        <begin position="908"/>
        <end position="918"/>
    </location>
</feature>
<dbReference type="EMBL" id="OZ023707">
    <property type="protein sequence ID" value="CAK9878363.1"/>
    <property type="molecule type" value="Genomic_DNA"/>
</dbReference>
<sequence length="1271" mass="139715">MEQKVLQELEESSEKFFARIGKLRSRAEKAALQSALTKFSNSTLARLHEAILQQTIAATNLLQESSSSHAGCDDSRPSLKECCSSHEDSTEGTDKSFSDGFMILRGCAMLLQFCLTTTQGSCNPSTLSCSSEILLPSLLRMHDSLVVLEADSKLQDSIAGLCELWWHNGLEGKQSLISQSLPFLLNKSLDSGRKADVKRVYGLREALTLFDFQDESIEDLKRLLIKVVITPSYLRVTEGCRFIAFLFSLSEQLVKELIVIVKSQIPFSRRSILEAYGEILYKAWKTATEGCLHEIEHSGIQSLIECALYAALKELSAAVRIVLDGFVSKRTEKGVEAMLFRLHEPLLFRALQVANSNVRRNALLLLVDVFPLQDPDACKEEKEAMLEKQFNLFEKLLLDVSPEVRSVAVEGVCRILRLFWEIVPSSAAVKYLSKLVEDMAWDLSSPTVRLAVLQGLVYLLENPLSHVVLRPLLPKLARLLKDADLWVRVAAVDFLLAIKGIRALPFHKAAQLESLLVLLATDHSSVATRITRLLMPSYFPSNIQVQDACLRCLALVKRNPEAGAQFCRFALSEGASPSSLMELIGVFCNVIISSTVDGTETQEGVLGALAAVCHSMVTEEKLKSAMGEVLTGDVLIALLEWAPSADARSEIMRIASISSPKTDVSKLVKYCKQVVMERSSTPETGFQEVRAVHALVLLWGGFDDLLQALIASLQNSTAEPSLRPLVMPSSSNTKRGKRNKHEKKGMPISSQQENLSSIVSSDQSVHDCTIFESAWQVENLLAEDKTRKAILESPSSQELFSCLRKAAEAVFENPMAGIGNPTMVHTPIAAYTKLSLYLALEQDGELSRPAEVPKSRRNCKKFSKSTSTPSSTGVERSQTVMEELMEWTMHMMEKFSSALENAPIASPSKRKNKSKAKSKNSVASNTRAHQQEPLAELPSNTSQSMMYKALRTFKIITSVIKLMADAVALGLIKTPLLQKRLATFAADSTSWSLVNASSFLDDKSSEKEMESCIQATATHAAKLTYLFAKSGVMGMGSVIAHSLLNALSAQKSNIQKTSSCNPGSIPAAIICRPLIQQWLPDLLIAVASEVDTKESKLTLQAFQPWISQLASEAYQSLDASSDQNTNSISENSLEDDLILGDSRTIASEEAKLGCSDAHFLTTIVGLLHRGDVRVLKGFVQLFIEFVRAALDNHEYRNVAGALDLVCSKLLLCRLPLGRRPSVSFGITMVEDLEAIIDGISLALQSALDKELCQKLESTKQLVSMILVENSL</sequence>
<feature type="region of interest" description="Disordered" evidence="1">
    <location>
        <begin position="902"/>
        <end position="939"/>
    </location>
</feature>
<dbReference type="InterPro" id="IPR016024">
    <property type="entry name" value="ARM-type_fold"/>
</dbReference>
<dbReference type="SUPFAM" id="SSF48371">
    <property type="entry name" value="ARM repeat"/>
    <property type="match status" value="1"/>
</dbReference>
<dbReference type="PANTHER" id="PTHR16199">
    <property type="entry name" value="CONDENSIN-2 COMPLEX SUBUNIT G2"/>
    <property type="match status" value="1"/>
</dbReference>
<dbReference type="Gene3D" id="1.25.10.10">
    <property type="entry name" value="Leucine-rich Repeat Variant"/>
    <property type="match status" value="1"/>
</dbReference>
<name>A0ABP1BRN4_9BRYO</name>
<evidence type="ECO:0008006" key="4">
    <source>
        <dbReference type="Google" id="ProtNLM"/>
    </source>
</evidence>
<feature type="region of interest" description="Disordered" evidence="1">
    <location>
        <begin position="721"/>
        <end position="753"/>
    </location>
</feature>
<evidence type="ECO:0000313" key="3">
    <source>
        <dbReference type="Proteomes" id="UP001497522"/>
    </source>
</evidence>
<organism evidence="2 3">
    <name type="scientific">Sphagnum jensenii</name>
    <dbReference type="NCBI Taxonomy" id="128206"/>
    <lineage>
        <taxon>Eukaryota</taxon>
        <taxon>Viridiplantae</taxon>
        <taxon>Streptophyta</taxon>
        <taxon>Embryophyta</taxon>
        <taxon>Bryophyta</taxon>
        <taxon>Sphagnophytina</taxon>
        <taxon>Sphagnopsida</taxon>
        <taxon>Sphagnales</taxon>
        <taxon>Sphagnaceae</taxon>
        <taxon>Sphagnum</taxon>
    </lineage>
</organism>
<dbReference type="InterPro" id="IPR024741">
    <property type="entry name" value="Condensin2_G2"/>
</dbReference>
<reference evidence="2" key="1">
    <citation type="submission" date="2024-03" db="EMBL/GenBank/DDBJ databases">
        <authorList>
            <consortium name="ELIXIR-Norway"/>
            <consortium name="Elixir Norway"/>
        </authorList>
    </citation>
    <scope>NUCLEOTIDE SEQUENCE</scope>
</reference>
<dbReference type="InterPro" id="IPR011989">
    <property type="entry name" value="ARM-like"/>
</dbReference>
<proteinExistence type="predicted"/>